<organism evidence="1 2">
    <name type="scientific">Cymbomonas tetramitiformis</name>
    <dbReference type="NCBI Taxonomy" id="36881"/>
    <lineage>
        <taxon>Eukaryota</taxon>
        <taxon>Viridiplantae</taxon>
        <taxon>Chlorophyta</taxon>
        <taxon>Pyramimonadophyceae</taxon>
        <taxon>Pyramimonadales</taxon>
        <taxon>Pyramimonadaceae</taxon>
        <taxon>Cymbomonas</taxon>
    </lineage>
</organism>
<name>A0AAE0GJ48_9CHLO</name>
<reference evidence="1 2" key="1">
    <citation type="journal article" date="2015" name="Genome Biol. Evol.">
        <title>Comparative Genomics of a Bacterivorous Green Alga Reveals Evolutionary Causalities and Consequences of Phago-Mixotrophic Mode of Nutrition.</title>
        <authorList>
            <person name="Burns J.A."/>
            <person name="Paasch A."/>
            <person name="Narechania A."/>
            <person name="Kim E."/>
        </authorList>
    </citation>
    <scope>NUCLEOTIDE SEQUENCE [LARGE SCALE GENOMIC DNA]</scope>
    <source>
        <strain evidence="1 2">PLY_AMNH</strain>
    </source>
</reference>
<dbReference type="Proteomes" id="UP001190700">
    <property type="component" value="Unassembled WGS sequence"/>
</dbReference>
<proteinExistence type="predicted"/>
<gene>
    <name evidence="1" type="ORF">CYMTET_13141</name>
</gene>
<sequence length="142" mass="15841">MPQNWQKPSGLAKSLDASFADQKGRNHPRLWALKSSLSETVPLYVEETVIPAYIRGMNKSEYVEYLWWTITSFLPLTMGQGGKLGYSDRDDTVANYLAQESPVAKGGAPRRHPTLSYAIPPEGSSLRNPAGGLMRKYGRLRK</sequence>
<protein>
    <submittedName>
        <fullName evidence="1">Uncharacterized protein</fullName>
    </submittedName>
</protein>
<dbReference type="EMBL" id="LGRX02005209">
    <property type="protein sequence ID" value="KAK3278952.1"/>
    <property type="molecule type" value="Genomic_DNA"/>
</dbReference>
<keyword evidence="2" id="KW-1185">Reference proteome</keyword>
<evidence type="ECO:0000313" key="1">
    <source>
        <dbReference type="EMBL" id="KAK3278952.1"/>
    </source>
</evidence>
<dbReference type="AlphaFoldDB" id="A0AAE0GJ48"/>
<accession>A0AAE0GJ48</accession>
<evidence type="ECO:0000313" key="2">
    <source>
        <dbReference type="Proteomes" id="UP001190700"/>
    </source>
</evidence>
<comment type="caution">
    <text evidence="1">The sequence shown here is derived from an EMBL/GenBank/DDBJ whole genome shotgun (WGS) entry which is preliminary data.</text>
</comment>